<dbReference type="Proteomes" id="UP000252355">
    <property type="component" value="Unassembled WGS sequence"/>
</dbReference>
<dbReference type="PANTHER" id="PTHR34700:SF4">
    <property type="entry name" value="PHAGE-LIKE ELEMENT PBSX PROTEIN XKDP"/>
    <property type="match status" value="1"/>
</dbReference>
<feature type="chain" id="PRO_5016810576" description="LysM domain-containing protein" evidence="2">
    <location>
        <begin position="28"/>
        <end position="164"/>
    </location>
</feature>
<gene>
    <name evidence="4" type="ORF">OZSIB_0270</name>
</gene>
<name>A0A367ZMA4_9BACT</name>
<dbReference type="CDD" id="cd00118">
    <property type="entry name" value="LysM"/>
    <property type="match status" value="1"/>
</dbReference>
<evidence type="ECO:0000256" key="1">
    <source>
        <dbReference type="SAM" id="MobiDB-lite"/>
    </source>
</evidence>
<dbReference type="EMBL" id="QOQW01000015">
    <property type="protein sequence ID" value="RCK79156.1"/>
    <property type="molecule type" value="Genomic_DNA"/>
</dbReference>
<feature type="compositionally biased region" description="Basic and acidic residues" evidence="1">
    <location>
        <begin position="151"/>
        <end position="164"/>
    </location>
</feature>
<reference evidence="4 5" key="1">
    <citation type="submission" date="2018-05" db="EMBL/GenBank/DDBJ databases">
        <title>A metagenomic window into the 2 km-deep terrestrial subsurface aquifer revealed taxonomically and functionally diverse microbial community comprising novel uncultured bacterial lineages.</title>
        <authorList>
            <person name="Kadnikov V.V."/>
            <person name="Mardanov A.V."/>
            <person name="Beletsky A.V."/>
            <person name="Banks D."/>
            <person name="Pimenov N.V."/>
            <person name="Frank Y.A."/>
            <person name="Karnachuk O.V."/>
            <person name="Ravin N.V."/>
        </authorList>
    </citation>
    <scope>NUCLEOTIDE SEQUENCE [LARGE SCALE GENOMIC DNA]</scope>
    <source>
        <strain evidence="4">BY5</strain>
    </source>
</reference>
<feature type="domain" description="LysM" evidence="3">
    <location>
        <begin position="29"/>
        <end position="76"/>
    </location>
</feature>
<dbReference type="PANTHER" id="PTHR34700">
    <property type="entry name" value="POTASSIUM BINDING PROTEIN KBP"/>
    <property type="match status" value="1"/>
</dbReference>
<evidence type="ECO:0000313" key="5">
    <source>
        <dbReference type="Proteomes" id="UP000252355"/>
    </source>
</evidence>
<evidence type="ECO:0000259" key="3">
    <source>
        <dbReference type="PROSITE" id="PS51782"/>
    </source>
</evidence>
<dbReference type="Gene3D" id="3.10.350.10">
    <property type="entry name" value="LysM domain"/>
    <property type="match status" value="1"/>
</dbReference>
<accession>A0A367ZMA4</accession>
<protein>
    <recommendedName>
        <fullName evidence="3">LysM domain-containing protein</fullName>
    </recommendedName>
</protein>
<dbReference type="InterPro" id="IPR036779">
    <property type="entry name" value="LysM_dom_sf"/>
</dbReference>
<evidence type="ECO:0000256" key="2">
    <source>
        <dbReference type="SAM" id="SignalP"/>
    </source>
</evidence>
<dbReference type="AlphaFoldDB" id="A0A367ZMA4"/>
<dbReference type="Pfam" id="PF01476">
    <property type="entry name" value="LysM"/>
    <property type="match status" value="1"/>
</dbReference>
<dbReference type="PROSITE" id="PS51782">
    <property type="entry name" value="LYSM"/>
    <property type="match status" value="1"/>
</dbReference>
<sequence length="164" mass="17632">MNMHNRVLVIMALAAGFSLAAIGPALAMKTYTMQEGDTLWDLSSKFYGDPTLYPVFLEVNDIANPRTIPVGKVILVPSYDEMKKIAQEPDPEKRKKLITQITGGSAPADPVAPPPATTDPAKPPSKPSTGPVDPKEVSLKKILEGPTTTGDKIEKLDTPPENAR</sequence>
<feature type="region of interest" description="Disordered" evidence="1">
    <location>
        <begin position="84"/>
        <end position="164"/>
    </location>
</feature>
<dbReference type="SMART" id="SM00257">
    <property type="entry name" value="LysM"/>
    <property type="match status" value="1"/>
</dbReference>
<evidence type="ECO:0000313" key="4">
    <source>
        <dbReference type="EMBL" id="RCK79156.1"/>
    </source>
</evidence>
<comment type="caution">
    <text evidence="4">The sequence shown here is derived from an EMBL/GenBank/DDBJ whole genome shotgun (WGS) entry which is preliminary data.</text>
</comment>
<feature type="compositionally biased region" description="Basic and acidic residues" evidence="1">
    <location>
        <begin position="133"/>
        <end position="143"/>
    </location>
</feature>
<dbReference type="SUPFAM" id="SSF54106">
    <property type="entry name" value="LysM domain"/>
    <property type="match status" value="1"/>
</dbReference>
<organism evidence="4 5">
    <name type="scientific">Candidatus Ozemobacter sibiricus</name>
    <dbReference type="NCBI Taxonomy" id="2268124"/>
    <lineage>
        <taxon>Bacteria</taxon>
        <taxon>Candidatus Ozemobacteria</taxon>
        <taxon>Candidatus Ozemobacterales</taxon>
        <taxon>Candidatus Ozemobacteraceae</taxon>
        <taxon>Candidatus Ozemobacter</taxon>
    </lineage>
</organism>
<feature type="compositionally biased region" description="Pro residues" evidence="1">
    <location>
        <begin position="110"/>
        <end position="126"/>
    </location>
</feature>
<proteinExistence type="predicted"/>
<feature type="signal peptide" evidence="2">
    <location>
        <begin position="1"/>
        <end position="27"/>
    </location>
</feature>
<keyword evidence="2" id="KW-0732">Signal</keyword>
<dbReference type="InterPro" id="IPR052196">
    <property type="entry name" value="Bact_Kbp"/>
</dbReference>
<feature type="compositionally biased region" description="Basic and acidic residues" evidence="1">
    <location>
        <begin position="84"/>
        <end position="93"/>
    </location>
</feature>
<dbReference type="InterPro" id="IPR018392">
    <property type="entry name" value="LysM"/>
</dbReference>